<feature type="chain" id="PRO_5037711682" description="DUF1036 domain-containing protein" evidence="1">
    <location>
        <begin position="21"/>
        <end position="158"/>
    </location>
</feature>
<dbReference type="RefSeq" id="WP_198876617.1">
    <property type="nucleotide sequence ID" value="NZ_JAEKMH010000002.1"/>
</dbReference>
<keyword evidence="3" id="KW-1185">Reference proteome</keyword>
<keyword evidence="1" id="KW-0732">Signal</keyword>
<feature type="signal peptide" evidence="1">
    <location>
        <begin position="1"/>
        <end position="20"/>
    </location>
</feature>
<evidence type="ECO:0000313" key="3">
    <source>
        <dbReference type="Proteomes" id="UP000602124"/>
    </source>
</evidence>
<proteinExistence type="predicted"/>
<comment type="caution">
    <text evidence="2">The sequence shown here is derived from an EMBL/GenBank/DDBJ whole genome shotgun (WGS) entry which is preliminary data.</text>
</comment>
<dbReference type="Proteomes" id="UP000602124">
    <property type="component" value="Unassembled WGS sequence"/>
</dbReference>
<sequence>MHRPLIPLLLIVLFAPPALASELLRTVTADGTCERLVIEDVELTAECGTPVTQMHESDGRVAVSAGTGGQAWFGLAGPERILLFYGPGNGDNWTDHAVNQVVVHDNATSTNTIMREATGACIYRDADPGMLITCEAKDVTDSVYALTYRTDGGMSFTF</sequence>
<evidence type="ECO:0008006" key="4">
    <source>
        <dbReference type="Google" id="ProtNLM"/>
    </source>
</evidence>
<reference evidence="2" key="1">
    <citation type="submission" date="2020-12" db="EMBL/GenBank/DDBJ databases">
        <title>Devosia sp. MSA67 isolated from Mo River.</title>
        <authorList>
            <person name="Ma F."/>
            <person name="Zi Z."/>
        </authorList>
    </citation>
    <scope>NUCLEOTIDE SEQUENCE</scope>
    <source>
        <strain evidence="2">MSA67</strain>
    </source>
</reference>
<dbReference type="EMBL" id="JAEKMH010000002">
    <property type="protein sequence ID" value="MBJ3785439.1"/>
    <property type="molecule type" value="Genomic_DNA"/>
</dbReference>
<evidence type="ECO:0000313" key="2">
    <source>
        <dbReference type="EMBL" id="MBJ3785439.1"/>
    </source>
</evidence>
<name>A0A934IRF7_9HYPH</name>
<organism evidence="2 3">
    <name type="scientific">Devosia sediminis</name>
    <dbReference type="NCBI Taxonomy" id="2798801"/>
    <lineage>
        <taxon>Bacteria</taxon>
        <taxon>Pseudomonadati</taxon>
        <taxon>Pseudomonadota</taxon>
        <taxon>Alphaproteobacteria</taxon>
        <taxon>Hyphomicrobiales</taxon>
        <taxon>Devosiaceae</taxon>
        <taxon>Devosia</taxon>
    </lineage>
</organism>
<accession>A0A934IRF7</accession>
<protein>
    <recommendedName>
        <fullName evidence="4">DUF1036 domain-containing protein</fullName>
    </recommendedName>
</protein>
<gene>
    <name evidence="2" type="ORF">JEQ47_11950</name>
</gene>
<dbReference type="AlphaFoldDB" id="A0A934IRF7"/>
<evidence type="ECO:0000256" key="1">
    <source>
        <dbReference type="SAM" id="SignalP"/>
    </source>
</evidence>